<dbReference type="Gene3D" id="1.10.3230.30">
    <property type="entry name" value="Phage gp6-like head-tail connector protein"/>
    <property type="match status" value="1"/>
</dbReference>
<dbReference type="InterPro" id="IPR011738">
    <property type="entry name" value="Phage_CHP"/>
</dbReference>
<evidence type="ECO:0000313" key="2">
    <source>
        <dbReference type="Proteomes" id="UP000628984"/>
    </source>
</evidence>
<protein>
    <recommendedName>
        <fullName evidence="3">Phage gp6-like head-tail connector protein</fullName>
    </recommendedName>
</protein>
<comment type="caution">
    <text evidence="1">The sequence shown here is derived from an EMBL/GenBank/DDBJ whole genome shotgun (WGS) entry which is preliminary data.</text>
</comment>
<name>A0A918MGY5_9RHOB</name>
<reference evidence="1" key="2">
    <citation type="submission" date="2020-09" db="EMBL/GenBank/DDBJ databases">
        <authorList>
            <person name="Sun Q."/>
            <person name="Kim S."/>
        </authorList>
    </citation>
    <scope>NUCLEOTIDE SEQUENCE</scope>
    <source>
        <strain evidence="1">KCTC 23714</strain>
    </source>
</reference>
<dbReference type="RefSeq" id="WP_189631894.1">
    <property type="nucleotide sequence ID" value="NZ_BMYQ01000001.1"/>
</dbReference>
<gene>
    <name evidence="1" type="ORF">GCM10011452_01480</name>
</gene>
<keyword evidence="2" id="KW-1185">Reference proteome</keyword>
<accession>A0A918MGY5</accession>
<dbReference type="NCBIfam" id="TIGR02215">
    <property type="entry name" value="phage_chp_gp8"/>
    <property type="match status" value="1"/>
</dbReference>
<evidence type="ECO:0000313" key="1">
    <source>
        <dbReference type="EMBL" id="GGW21375.1"/>
    </source>
</evidence>
<reference evidence="1" key="1">
    <citation type="journal article" date="2014" name="Int. J. Syst. Evol. Microbiol.">
        <title>Complete genome sequence of Corynebacterium casei LMG S-19264T (=DSM 44701T), isolated from a smear-ripened cheese.</title>
        <authorList>
            <consortium name="US DOE Joint Genome Institute (JGI-PGF)"/>
            <person name="Walter F."/>
            <person name="Albersmeier A."/>
            <person name="Kalinowski J."/>
            <person name="Ruckert C."/>
        </authorList>
    </citation>
    <scope>NUCLEOTIDE SEQUENCE</scope>
    <source>
        <strain evidence="1">KCTC 23714</strain>
    </source>
</reference>
<evidence type="ECO:0008006" key="3">
    <source>
        <dbReference type="Google" id="ProtNLM"/>
    </source>
</evidence>
<dbReference type="Proteomes" id="UP000628984">
    <property type="component" value="Unassembled WGS sequence"/>
</dbReference>
<proteinExistence type="predicted"/>
<dbReference type="CDD" id="cd08054">
    <property type="entry name" value="gp6"/>
    <property type="match status" value="1"/>
</dbReference>
<organism evidence="1 2">
    <name type="scientific">Gemmobacter lanyuensis</name>
    <dbReference type="NCBI Taxonomy" id="1054497"/>
    <lineage>
        <taxon>Bacteria</taxon>
        <taxon>Pseudomonadati</taxon>
        <taxon>Pseudomonadota</taxon>
        <taxon>Alphaproteobacteria</taxon>
        <taxon>Rhodobacterales</taxon>
        <taxon>Paracoccaceae</taxon>
        <taxon>Gemmobacter</taxon>
    </lineage>
</organism>
<sequence>MMLTEQTTVPQSALPLQAFREHLRLGTGFGDDGLQSGLIESHLRAAMAAIEGRIGKALLTRSFKLVLPDWRDASAQALPLAPVTAVQSVTVVDAQGGTTVVVPARYKLQVDAHRPRLVAVGMRLPTVPTDGQVEIVFTAGFGATWAALPADLAQAVMLLAATQYETRHDGGPQPGLPHGVQALIERWRNVRVLGGLGA</sequence>
<dbReference type="EMBL" id="BMYQ01000001">
    <property type="protein sequence ID" value="GGW21375.1"/>
    <property type="molecule type" value="Genomic_DNA"/>
</dbReference>
<dbReference type="AlphaFoldDB" id="A0A918MGY5"/>